<feature type="chain" id="PRO_5043032990" evidence="1">
    <location>
        <begin position="30"/>
        <end position="394"/>
    </location>
</feature>
<feature type="signal peptide" evidence="1">
    <location>
        <begin position="1"/>
        <end position="29"/>
    </location>
</feature>
<reference evidence="3" key="1">
    <citation type="journal article" date="2021" name="Science">
        <title>Hunting the eagle killer: A cyanobacterial neurotoxin causes vacuolar myelinopathy.</title>
        <authorList>
            <person name="Breinlinger S."/>
            <person name="Phillips T.J."/>
            <person name="Haram B.N."/>
            <person name="Mares J."/>
            <person name="Martinez Yerena J.A."/>
            <person name="Hrouzek P."/>
            <person name="Sobotka R."/>
            <person name="Henderson W.M."/>
            <person name="Schmieder P."/>
            <person name="Williams S.M."/>
            <person name="Lauderdale J.D."/>
            <person name="Wilde H.D."/>
            <person name="Gerrin W."/>
            <person name="Kust A."/>
            <person name="Washington J.W."/>
            <person name="Wagner C."/>
            <person name="Geier B."/>
            <person name="Liebeke M."/>
            <person name="Enke H."/>
            <person name="Niedermeyer T.H.J."/>
            <person name="Wilde S.B."/>
        </authorList>
    </citation>
    <scope>NUCLEOTIDE SEQUENCE [LARGE SCALE GENOMIC DNA]</scope>
    <source>
        <strain evidence="3">Thurmond2011</strain>
    </source>
</reference>
<keyword evidence="1" id="KW-0732">Signal</keyword>
<dbReference type="RefSeq" id="WP_208349820.1">
    <property type="nucleotide sequence ID" value="NZ_JAALHA020000002.1"/>
</dbReference>
<dbReference type="AlphaFoldDB" id="A0AAP5I708"/>
<evidence type="ECO:0000313" key="2">
    <source>
        <dbReference type="EMBL" id="MDR9894358.1"/>
    </source>
</evidence>
<dbReference type="Pfam" id="PF11949">
    <property type="entry name" value="DUF3466"/>
    <property type="match status" value="1"/>
</dbReference>
<gene>
    <name evidence="2" type="ORF">G7B40_007195</name>
</gene>
<comment type="caution">
    <text evidence="2">The sequence shown here is derived from an EMBL/GenBank/DDBJ whole genome shotgun (WGS) entry which is preliminary data.</text>
</comment>
<evidence type="ECO:0000256" key="1">
    <source>
        <dbReference type="SAM" id="SignalP"/>
    </source>
</evidence>
<dbReference type="InterPro" id="IPR022562">
    <property type="entry name" value="DUF3466"/>
</dbReference>
<evidence type="ECO:0000313" key="3">
    <source>
        <dbReference type="Proteomes" id="UP000667802"/>
    </source>
</evidence>
<dbReference type="NCBIfam" id="TIGR02913">
    <property type="entry name" value="HAF_rpt"/>
    <property type="match status" value="1"/>
</dbReference>
<dbReference type="Proteomes" id="UP000667802">
    <property type="component" value="Unassembled WGS sequence"/>
</dbReference>
<dbReference type="InterPro" id="IPR014262">
    <property type="entry name" value="HAF_rpt"/>
</dbReference>
<accession>A0AAP5I708</accession>
<proteinExistence type="predicted"/>
<organism evidence="2 3">
    <name type="scientific">Aetokthonos hydrillicola Thurmond2011</name>
    <dbReference type="NCBI Taxonomy" id="2712845"/>
    <lineage>
        <taxon>Bacteria</taxon>
        <taxon>Bacillati</taxon>
        <taxon>Cyanobacteriota</taxon>
        <taxon>Cyanophyceae</taxon>
        <taxon>Nostocales</taxon>
        <taxon>Hapalosiphonaceae</taxon>
        <taxon>Aetokthonos</taxon>
    </lineage>
</organism>
<name>A0AAP5I708_9CYAN</name>
<keyword evidence="3" id="KW-1185">Reference proteome</keyword>
<protein>
    <submittedName>
        <fullName evidence="2">DUF3466 family protein</fullName>
    </submittedName>
</protein>
<sequence length="394" mass="42151">MLKLNLRKIGFAMAALTIAGIATSSPALAESAYVITDLGSLNSDSTDIRANAINNYGQIVCREVGSDKAIRGFVWDSGKITQLPELNYVDAVGRSINDRGAIAGTVDTVIGADQEQGFIWSKNASRGYSGAYYGEPNILEKYFRDINNKNQVAGEYVDARTVPGVPSVPGFPVPRPSRAFYWANGVTQELPTLGGIIGAARAINDKSELVGNVATGSGQTTVTAVLWRKDQNGKFILQNLGTFGGQQSFALNINNASQVVGQYLPEANKSVPFLWENGKETDLGSLGGSTGNALSINNLTQIVGFSNTQPNPTTGQEVPHAFIWENGQMSDLNNLIVGGSGWELTQATGINDRGEIVGYGSYTNELGQKQTRAFLLQPVSDGTGTLNNRKYRTR</sequence>
<dbReference type="EMBL" id="JAALHA020000002">
    <property type="protein sequence ID" value="MDR9894358.1"/>
    <property type="molecule type" value="Genomic_DNA"/>
</dbReference>